<evidence type="ECO:0000313" key="2">
    <source>
        <dbReference type="EMBL" id="KAG0647873.1"/>
    </source>
</evidence>
<feature type="compositionally biased region" description="Low complexity" evidence="1">
    <location>
        <begin position="314"/>
        <end position="328"/>
    </location>
</feature>
<name>A0A9P6VH78_9HELO</name>
<proteinExistence type="predicted"/>
<dbReference type="AlphaFoldDB" id="A0A9P6VH78"/>
<dbReference type="OrthoDB" id="5424692at2759"/>
<comment type="caution">
    <text evidence="2">The sequence shown here is derived from an EMBL/GenBank/DDBJ whole genome shotgun (WGS) entry which is preliminary data.</text>
</comment>
<protein>
    <submittedName>
        <fullName evidence="2">Uncharacterized protein</fullName>
    </submittedName>
</protein>
<accession>A0A9P6VH78</accession>
<reference evidence="2" key="1">
    <citation type="submission" date="2019-07" db="EMBL/GenBank/DDBJ databases">
        <title>Hyphodiscus hymeniophilus genome sequencing and assembly.</title>
        <authorList>
            <person name="Kramer G."/>
            <person name="Nodwell J."/>
        </authorList>
    </citation>
    <scope>NUCLEOTIDE SEQUENCE</scope>
    <source>
        <strain evidence="2">ATCC 34498</strain>
    </source>
</reference>
<feature type="region of interest" description="Disordered" evidence="1">
    <location>
        <begin position="196"/>
        <end position="392"/>
    </location>
</feature>
<feature type="compositionally biased region" description="Gly residues" evidence="1">
    <location>
        <begin position="262"/>
        <end position="271"/>
    </location>
</feature>
<feature type="compositionally biased region" description="Polar residues" evidence="1">
    <location>
        <begin position="218"/>
        <end position="244"/>
    </location>
</feature>
<evidence type="ECO:0000313" key="3">
    <source>
        <dbReference type="Proteomes" id="UP000785200"/>
    </source>
</evidence>
<dbReference type="EMBL" id="VNKQ01000011">
    <property type="protein sequence ID" value="KAG0647873.1"/>
    <property type="molecule type" value="Genomic_DNA"/>
</dbReference>
<evidence type="ECO:0000256" key="1">
    <source>
        <dbReference type="SAM" id="MobiDB-lite"/>
    </source>
</evidence>
<dbReference type="Proteomes" id="UP000785200">
    <property type="component" value="Unassembled WGS sequence"/>
</dbReference>
<feature type="compositionally biased region" description="Polar residues" evidence="1">
    <location>
        <begin position="350"/>
        <end position="366"/>
    </location>
</feature>
<sequence>MESHTVRIDPAAEGGLLQEEIPSALIEKDLRVEQDHPLLPIATTPNREIAHHDANLLYDAHLLETTGEEEDLLNVEPEAHPGDILPGEMMVGERGLGHQETTDEDLDRLMTGIDLRHVTDRRFEGFHHQLVLEDHIVHTLEVQTAVTTVFLPARVPQIGDGIHLPLREIQVAHLFEPLEVILDVLLHMFIQAGKQLSPPRGPATFRPPTGPGGGRNFTAPTPSPTLSASGTPMSMSAHNRSDNASIPPPAGPRAQFTPSRGGYVGRGGRGSFGHDRQTRPDPAGWGAAPSRAATDSSSRQARPVDSVPRPPSASPSVPTGPSSSVPTGPSGGIPTGPRAGAGIPSRPLLQHSSSVYGSRTQSTASSGPRPHPAMANMPHIIPGGRIDPTASGMSPEIAARLKRREEEEAVLRADLEAKTDAARKSMREFERMKNESAQWRLRSDMSANHLSALIGEGASGPAF</sequence>
<gene>
    <name evidence="2" type="ORF">D0Z07_6031</name>
</gene>
<keyword evidence="3" id="KW-1185">Reference proteome</keyword>
<organism evidence="2 3">
    <name type="scientific">Hyphodiscus hymeniophilus</name>
    <dbReference type="NCBI Taxonomy" id="353542"/>
    <lineage>
        <taxon>Eukaryota</taxon>
        <taxon>Fungi</taxon>
        <taxon>Dikarya</taxon>
        <taxon>Ascomycota</taxon>
        <taxon>Pezizomycotina</taxon>
        <taxon>Leotiomycetes</taxon>
        <taxon>Helotiales</taxon>
        <taxon>Hyphodiscaceae</taxon>
        <taxon>Hyphodiscus</taxon>
    </lineage>
</organism>